<dbReference type="PANTHER" id="PTHR43822">
    <property type="entry name" value="HOMOACONITASE, MITOCHONDRIAL-RELATED"/>
    <property type="match status" value="1"/>
</dbReference>
<feature type="binding site" evidence="13">
    <location>
        <position position="410"/>
    </location>
    <ligand>
        <name>[4Fe-4S] cluster</name>
        <dbReference type="ChEBI" id="CHEBI:49883"/>
    </ligand>
</feature>
<evidence type="ECO:0000256" key="9">
    <source>
        <dbReference type="ARBA" id="ARBA00023004"/>
    </source>
</evidence>
<dbReference type="Gene3D" id="3.30.499.10">
    <property type="entry name" value="Aconitase, domain 3"/>
    <property type="match status" value="2"/>
</dbReference>
<dbReference type="EMBL" id="JAEPWM010000001">
    <property type="protein sequence ID" value="MBK6004815.1"/>
    <property type="molecule type" value="Genomic_DNA"/>
</dbReference>
<evidence type="ECO:0000256" key="5">
    <source>
        <dbReference type="ARBA" id="ARBA00022430"/>
    </source>
</evidence>
<evidence type="ECO:0000256" key="6">
    <source>
        <dbReference type="ARBA" id="ARBA00022485"/>
    </source>
</evidence>
<dbReference type="FunFam" id="3.30.499.10:FF:000007">
    <property type="entry name" value="3-isopropylmalate dehydratase large subunit"/>
    <property type="match status" value="1"/>
</dbReference>
<protein>
    <recommendedName>
        <fullName evidence="13">3-isopropylmalate dehydratase large subunit</fullName>
        <ecNumber evidence="13">4.2.1.33</ecNumber>
    </recommendedName>
    <alternativeName>
        <fullName evidence="13">Alpha-IPM isomerase</fullName>
        <shortName evidence="13">IPMI</shortName>
    </alternativeName>
    <alternativeName>
        <fullName evidence="13">Isopropylmalate isomerase</fullName>
    </alternativeName>
</protein>
<evidence type="ECO:0000256" key="8">
    <source>
        <dbReference type="ARBA" id="ARBA00022723"/>
    </source>
</evidence>
<dbReference type="InterPro" id="IPR033941">
    <property type="entry name" value="IPMI_cat"/>
</dbReference>
<feature type="domain" description="Aconitase/3-isopropylmalate dehydratase large subunit alpha/beta/alpha" evidence="14">
    <location>
        <begin position="8"/>
        <end position="457"/>
    </location>
</feature>
<dbReference type="PANTHER" id="PTHR43822:SF9">
    <property type="entry name" value="3-ISOPROPYLMALATE DEHYDRATASE"/>
    <property type="match status" value="1"/>
</dbReference>
<dbReference type="NCBIfam" id="NF009116">
    <property type="entry name" value="PRK12466.1"/>
    <property type="match status" value="1"/>
</dbReference>
<evidence type="ECO:0000256" key="10">
    <source>
        <dbReference type="ARBA" id="ARBA00023014"/>
    </source>
</evidence>
<sequence length="468" mass="49779">MTASTLFEKIWSRHVVTVRDDGQALLYVDRHLVQDGSAPAFEMLRQRGLPVRAPQRAFATPDHYVPTHSRRLADVADPEKRAMAQALQDDCTRAGIRVFGLEDPRQGIVHVVGPEQGLTLPGMLLVCGDSHTSTHGALGALAFGIGASEVGHVLATQTLWQRMPRTMRITVDGRLGQGVTAKDLILAIIGRIGAAGATGHAIEYAGEAIRALSMEGRMTVCNMSIEAGARAGMIAPDETTFAWLRGRPHAPQDAAWDQAVQGWRSLASDPQAAFDREVRLDASAIAPMVTWGNSPEDVAPITGAVPSPASVPAERRDALERALDYMGLKAGQSLAGVPVDHVFIGSCTNGRIEDLRSAAQVVRGRRVAPGVQAWVVPGSGLVKRQAEEEGLDDIFRTAGFQWREAGCSMCLGTNGDQVGAGQRCASTSNRNFRGRQGPGSRTHLMSPAMAAAAAVRGCLVDVRELGAA</sequence>
<comment type="pathway">
    <text evidence="3 13">Amino-acid biosynthesis; L-leucine biosynthesis; L-leucine from 3-methyl-2-oxobutanoate: step 2/4.</text>
</comment>
<evidence type="ECO:0000256" key="11">
    <source>
        <dbReference type="ARBA" id="ARBA00023239"/>
    </source>
</evidence>
<dbReference type="GO" id="GO:0051539">
    <property type="term" value="F:4 iron, 4 sulfur cluster binding"/>
    <property type="evidence" value="ECO:0007669"/>
    <property type="project" value="UniProtKB-KW"/>
</dbReference>
<dbReference type="GO" id="GO:0003861">
    <property type="term" value="F:3-isopropylmalate dehydratase activity"/>
    <property type="evidence" value="ECO:0007669"/>
    <property type="project" value="UniProtKB-UniRule"/>
</dbReference>
<keyword evidence="12 13" id="KW-0100">Branched-chain amino acid biosynthesis</keyword>
<dbReference type="GO" id="GO:0009098">
    <property type="term" value="P:L-leucine biosynthetic process"/>
    <property type="evidence" value="ECO:0007669"/>
    <property type="project" value="UniProtKB-UniRule"/>
</dbReference>
<dbReference type="InterPro" id="IPR036008">
    <property type="entry name" value="Aconitase_4Fe-4S_dom"/>
</dbReference>
<evidence type="ECO:0000256" key="3">
    <source>
        <dbReference type="ARBA" id="ARBA00004729"/>
    </source>
</evidence>
<dbReference type="InterPro" id="IPR001030">
    <property type="entry name" value="Acoase/IPM_deHydtase_lsu_aba"/>
</dbReference>
<keyword evidence="16" id="KW-1185">Reference proteome</keyword>
<evidence type="ECO:0000256" key="2">
    <source>
        <dbReference type="ARBA" id="ARBA00002695"/>
    </source>
</evidence>
<dbReference type="InterPro" id="IPR004430">
    <property type="entry name" value="3-IsopropMal_deHydase_lsu"/>
</dbReference>
<comment type="similarity">
    <text evidence="13">Belongs to the aconitase/IPM isomerase family. LeuC type 1 subfamily.</text>
</comment>
<keyword evidence="11 13" id="KW-0456">Lyase</keyword>
<dbReference type="AlphaFoldDB" id="A0A934TPE8"/>
<comment type="subunit">
    <text evidence="4 13">Heterodimer of LeuC and LeuD.</text>
</comment>
<evidence type="ECO:0000256" key="4">
    <source>
        <dbReference type="ARBA" id="ARBA00011271"/>
    </source>
</evidence>
<dbReference type="PROSITE" id="PS01244">
    <property type="entry name" value="ACONITASE_2"/>
    <property type="match status" value="1"/>
</dbReference>
<evidence type="ECO:0000256" key="1">
    <source>
        <dbReference type="ARBA" id="ARBA00000491"/>
    </source>
</evidence>
<dbReference type="NCBIfam" id="NF004016">
    <property type="entry name" value="PRK05478.1"/>
    <property type="match status" value="1"/>
</dbReference>
<organism evidence="15 16">
    <name type="scientific">Ramlibacter ginsenosidimutans</name>
    <dbReference type="NCBI Taxonomy" id="502333"/>
    <lineage>
        <taxon>Bacteria</taxon>
        <taxon>Pseudomonadati</taxon>
        <taxon>Pseudomonadota</taxon>
        <taxon>Betaproteobacteria</taxon>
        <taxon>Burkholderiales</taxon>
        <taxon>Comamonadaceae</taxon>
        <taxon>Ramlibacter</taxon>
    </lineage>
</organism>
<evidence type="ECO:0000313" key="15">
    <source>
        <dbReference type="EMBL" id="MBK6004815.1"/>
    </source>
</evidence>
<evidence type="ECO:0000256" key="12">
    <source>
        <dbReference type="ARBA" id="ARBA00023304"/>
    </source>
</evidence>
<name>A0A934TPE8_9BURK</name>
<dbReference type="Proteomes" id="UP000630528">
    <property type="component" value="Unassembled WGS sequence"/>
</dbReference>
<proteinExistence type="inferred from homology"/>
<dbReference type="CDD" id="cd01583">
    <property type="entry name" value="IPMI"/>
    <property type="match status" value="1"/>
</dbReference>
<gene>
    <name evidence="13 15" type="primary">leuC</name>
    <name evidence="15" type="ORF">JJB11_01820</name>
</gene>
<evidence type="ECO:0000259" key="14">
    <source>
        <dbReference type="Pfam" id="PF00330"/>
    </source>
</evidence>
<evidence type="ECO:0000313" key="16">
    <source>
        <dbReference type="Proteomes" id="UP000630528"/>
    </source>
</evidence>
<keyword evidence="6 13" id="KW-0004">4Fe-4S</keyword>
<keyword evidence="9 13" id="KW-0408">Iron</keyword>
<dbReference type="RefSeq" id="WP_201166193.1">
    <property type="nucleotide sequence ID" value="NZ_JAEPWM010000001.1"/>
</dbReference>
<dbReference type="SUPFAM" id="SSF53732">
    <property type="entry name" value="Aconitase iron-sulfur domain"/>
    <property type="match status" value="1"/>
</dbReference>
<dbReference type="InterPro" id="IPR018136">
    <property type="entry name" value="Aconitase_4Fe-4S_BS"/>
</dbReference>
<dbReference type="HAMAP" id="MF_01026">
    <property type="entry name" value="LeuC_type1"/>
    <property type="match status" value="1"/>
</dbReference>
<dbReference type="InterPro" id="IPR015931">
    <property type="entry name" value="Acnase/IPM_dHydase_lsu_aba_1/3"/>
</dbReference>
<dbReference type="PROSITE" id="PS00450">
    <property type="entry name" value="ACONITASE_1"/>
    <property type="match status" value="1"/>
</dbReference>
<dbReference type="NCBIfam" id="TIGR00170">
    <property type="entry name" value="leuC"/>
    <property type="match status" value="1"/>
</dbReference>
<dbReference type="Pfam" id="PF00330">
    <property type="entry name" value="Aconitase"/>
    <property type="match status" value="1"/>
</dbReference>
<keyword evidence="5 13" id="KW-0432">Leucine biosynthesis</keyword>
<dbReference type="EC" id="4.2.1.33" evidence="13"/>
<keyword evidence="7 13" id="KW-0028">Amino-acid biosynthesis</keyword>
<comment type="cofactor">
    <cofactor evidence="13">
        <name>[4Fe-4S] cluster</name>
        <dbReference type="ChEBI" id="CHEBI:49883"/>
    </cofactor>
    <text evidence="13">Binds 1 [4Fe-4S] cluster per subunit.</text>
</comment>
<evidence type="ECO:0000256" key="13">
    <source>
        <dbReference type="HAMAP-Rule" id="MF_01026"/>
    </source>
</evidence>
<comment type="function">
    <text evidence="2 13">Catalyzes the isomerization between 2-isopropylmalate and 3-isopropylmalate, via the formation of 2-isopropylmaleate.</text>
</comment>
<comment type="catalytic activity">
    <reaction evidence="1 13">
        <text>(2R,3S)-3-isopropylmalate = (2S)-2-isopropylmalate</text>
        <dbReference type="Rhea" id="RHEA:32287"/>
        <dbReference type="ChEBI" id="CHEBI:1178"/>
        <dbReference type="ChEBI" id="CHEBI:35121"/>
        <dbReference type="EC" id="4.2.1.33"/>
    </reaction>
</comment>
<dbReference type="GO" id="GO:0046872">
    <property type="term" value="F:metal ion binding"/>
    <property type="evidence" value="ECO:0007669"/>
    <property type="project" value="UniProtKB-KW"/>
</dbReference>
<reference evidence="15" key="1">
    <citation type="journal article" date="2012" name="J. Microbiol. Biotechnol.">
        <title>Ramlibacter ginsenosidimutans sp. nov., with ginsenoside-converting activity.</title>
        <authorList>
            <person name="Wang L."/>
            <person name="An D.S."/>
            <person name="Kim S.G."/>
            <person name="Jin F.X."/>
            <person name="Kim S.C."/>
            <person name="Lee S.T."/>
            <person name="Im W.T."/>
        </authorList>
    </citation>
    <scope>NUCLEOTIDE SEQUENCE</scope>
    <source>
        <strain evidence="15">KACC 17527</strain>
    </source>
</reference>
<evidence type="ECO:0000256" key="7">
    <source>
        <dbReference type="ARBA" id="ARBA00022605"/>
    </source>
</evidence>
<reference evidence="15" key="2">
    <citation type="submission" date="2021-01" db="EMBL/GenBank/DDBJ databases">
        <authorList>
            <person name="Kang M."/>
        </authorList>
    </citation>
    <scope>NUCLEOTIDE SEQUENCE</scope>
    <source>
        <strain evidence="15">KACC 17527</strain>
    </source>
</reference>
<dbReference type="PRINTS" id="PR00415">
    <property type="entry name" value="ACONITASE"/>
</dbReference>
<accession>A0A934TPE8</accession>
<dbReference type="InterPro" id="IPR050067">
    <property type="entry name" value="IPM_dehydratase_rel_enz"/>
</dbReference>
<keyword evidence="10 13" id="KW-0411">Iron-sulfur</keyword>
<feature type="binding site" evidence="13">
    <location>
        <position position="407"/>
    </location>
    <ligand>
        <name>[4Fe-4S] cluster</name>
        <dbReference type="ChEBI" id="CHEBI:49883"/>
    </ligand>
</feature>
<keyword evidence="8 13" id="KW-0479">Metal-binding</keyword>
<feature type="binding site" evidence="13">
    <location>
        <position position="347"/>
    </location>
    <ligand>
        <name>[4Fe-4S] cluster</name>
        <dbReference type="ChEBI" id="CHEBI:49883"/>
    </ligand>
</feature>
<comment type="caution">
    <text evidence="15">The sequence shown here is derived from an EMBL/GenBank/DDBJ whole genome shotgun (WGS) entry which is preliminary data.</text>
</comment>